<sequence>MSGICALWLGDLKQAGERLRRAAAQAEHTENQLAQIHALDGEAMVGVLTGDLRAAEQVLARAYAVVKVPALAAARLAAARGRWGRPSSPPATPPNWPAGSARPLRRWPSR</sequence>
<evidence type="ECO:0000256" key="1">
    <source>
        <dbReference type="SAM" id="Coils"/>
    </source>
</evidence>
<feature type="compositionally biased region" description="Pro residues" evidence="2">
    <location>
        <begin position="87"/>
        <end position="96"/>
    </location>
</feature>
<name>A0ABW4XCK9_9ACTN</name>
<proteinExistence type="predicted"/>
<evidence type="ECO:0000313" key="3">
    <source>
        <dbReference type="EMBL" id="MFD2093171.1"/>
    </source>
</evidence>
<reference evidence="4" key="1">
    <citation type="journal article" date="2019" name="Int. J. Syst. Evol. Microbiol.">
        <title>The Global Catalogue of Microorganisms (GCM) 10K type strain sequencing project: providing services to taxonomists for standard genome sequencing and annotation.</title>
        <authorList>
            <consortium name="The Broad Institute Genomics Platform"/>
            <consortium name="The Broad Institute Genome Sequencing Center for Infectious Disease"/>
            <person name="Wu L."/>
            <person name="Ma J."/>
        </authorList>
    </citation>
    <scope>NUCLEOTIDE SEQUENCE [LARGE SCALE GENOMIC DNA]</scope>
    <source>
        <strain evidence="4">JCM 3338</strain>
    </source>
</reference>
<dbReference type="RefSeq" id="WP_376878443.1">
    <property type="nucleotide sequence ID" value="NZ_JBHUHP010000016.1"/>
</dbReference>
<comment type="caution">
    <text evidence="3">The sequence shown here is derived from an EMBL/GenBank/DDBJ whole genome shotgun (WGS) entry which is preliminary data.</text>
</comment>
<accession>A0ABW4XCK9</accession>
<feature type="region of interest" description="Disordered" evidence="2">
    <location>
        <begin position="79"/>
        <end position="110"/>
    </location>
</feature>
<keyword evidence="4" id="KW-1185">Reference proteome</keyword>
<feature type="coiled-coil region" evidence="1">
    <location>
        <begin position="12"/>
        <end position="39"/>
    </location>
</feature>
<dbReference type="Proteomes" id="UP001597402">
    <property type="component" value="Unassembled WGS sequence"/>
</dbReference>
<dbReference type="EMBL" id="JBHUHP010000016">
    <property type="protein sequence ID" value="MFD2093171.1"/>
    <property type="molecule type" value="Genomic_DNA"/>
</dbReference>
<evidence type="ECO:0000256" key="2">
    <source>
        <dbReference type="SAM" id="MobiDB-lite"/>
    </source>
</evidence>
<keyword evidence="1" id="KW-0175">Coiled coil</keyword>
<evidence type="ECO:0000313" key="4">
    <source>
        <dbReference type="Proteomes" id="UP001597402"/>
    </source>
</evidence>
<evidence type="ECO:0008006" key="5">
    <source>
        <dbReference type="Google" id="ProtNLM"/>
    </source>
</evidence>
<gene>
    <name evidence="3" type="ORF">ACFSHS_16520</name>
</gene>
<organism evidence="3 4">
    <name type="scientific">Blastococcus deserti</name>
    <dbReference type="NCBI Taxonomy" id="2259033"/>
    <lineage>
        <taxon>Bacteria</taxon>
        <taxon>Bacillati</taxon>
        <taxon>Actinomycetota</taxon>
        <taxon>Actinomycetes</taxon>
        <taxon>Geodermatophilales</taxon>
        <taxon>Geodermatophilaceae</taxon>
        <taxon>Blastococcus</taxon>
    </lineage>
</organism>
<protein>
    <recommendedName>
        <fullName evidence="5">ANTAR domain-containing protein</fullName>
    </recommendedName>
</protein>